<dbReference type="CDD" id="cd04496">
    <property type="entry name" value="SSB_OBF"/>
    <property type="match status" value="1"/>
</dbReference>
<evidence type="ECO:0000313" key="4">
    <source>
        <dbReference type="EMBL" id="PIU98641.1"/>
    </source>
</evidence>
<dbReference type="PIRSF" id="PIRSF002070">
    <property type="entry name" value="SSB"/>
    <property type="match status" value="1"/>
</dbReference>
<name>A0A2M7B689_9BACT</name>
<evidence type="ECO:0000313" key="5">
    <source>
        <dbReference type="Proteomes" id="UP000228949"/>
    </source>
</evidence>
<dbReference type="SUPFAM" id="SSF50249">
    <property type="entry name" value="Nucleic acid-binding proteins"/>
    <property type="match status" value="1"/>
</dbReference>
<dbReference type="PANTHER" id="PTHR10302:SF27">
    <property type="entry name" value="SINGLE-STRANDED DNA-BINDING PROTEIN"/>
    <property type="match status" value="1"/>
</dbReference>
<dbReference type="Gene3D" id="2.40.50.140">
    <property type="entry name" value="Nucleic acid-binding proteins"/>
    <property type="match status" value="1"/>
</dbReference>
<dbReference type="PROSITE" id="PS50935">
    <property type="entry name" value="SSB"/>
    <property type="match status" value="1"/>
</dbReference>
<dbReference type="AlphaFoldDB" id="A0A2M7B689"/>
<reference evidence="5" key="1">
    <citation type="submission" date="2017-09" db="EMBL/GenBank/DDBJ databases">
        <title>Depth-based differentiation of microbial function through sediment-hosted aquifers and enrichment of novel symbionts in the deep terrestrial subsurface.</title>
        <authorList>
            <person name="Probst A.J."/>
            <person name="Ladd B."/>
            <person name="Jarett J.K."/>
            <person name="Geller-Mcgrath D.E."/>
            <person name="Sieber C.M.K."/>
            <person name="Emerson J.B."/>
            <person name="Anantharaman K."/>
            <person name="Thomas B.C."/>
            <person name="Malmstrom R."/>
            <person name="Stieglmeier M."/>
            <person name="Klingl A."/>
            <person name="Woyke T."/>
            <person name="Ryan C.M."/>
            <person name="Banfield J.F."/>
        </authorList>
    </citation>
    <scope>NUCLEOTIDE SEQUENCE [LARGE SCALE GENOMIC DNA]</scope>
</reference>
<organism evidence="4 5">
    <name type="scientific">Candidatus Wolfebacteria bacterium CG03_land_8_20_14_0_80_40_12</name>
    <dbReference type="NCBI Taxonomy" id="1975069"/>
    <lineage>
        <taxon>Bacteria</taxon>
        <taxon>Candidatus Wolfeibacteriota</taxon>
    </lineage>
</organism>
<evidence type="ECO:0000256" key="2">
    <source>
        <dbReference type="HAMAP-Rule" id="MF_00984"/>
    </source>
</evidence>
<dbReference type="HAMAP" id="MF_00984">
    <property type="entry name" value="SSB"/>
    <property type="match status" value="1"/>
</dbReference>
<dbReference type="Proteomes" id="UP000228949">
    <property type="component" value="Unassembled WGS sequence"/>
</dbReference>
<dbReference type="InterPro" id="IPR011344">
    <property type="entry name" value="ssDNA-bd"/>
</dbReference>
<dbReference type="Pfam" id="PF00436">
    <property type="entry name" value="SSB"/>
    <property type="match status" value="1"/>
</dbReference>
<dbReference type="InterPro" id="IPR000424">
    <property type="entry name" value="Primosome_PriB/ssb"/>
</dbReference>
<comment type="caution">
    <text evidence="2">Lacks conserved residue(s) required for the propagation of feature annotation.</text>
</comment>
<evidence type="ECO:0000256" key="1">
    <source>
        <dbReference type="ARBA" id="ARBA00023125"/>
    </source>
</evidence>
<comment type="subunit">
    <text evidence="2">Homotetramer.</text>
</comment>
<dbReference type="PANTHER" id="PTHR10302">
    <property type="entry name" value="SINGLE-STRANDED DNA-BINDING PROTEIN"/>
    <property type="match status" value="1"/>
</dbReference>
<dbReference type="InterPro" id="IPR012340">
    <property type="entry name" value="NA-bd_OB-fold"/>
</dbReference>
<dbReference type="GO" id="GO:0006260">
    <property type="term" value="P:DNA replication"/>
    <property type="evidence" value="ECO:0007669"/>
    <property type="project" value="InterPro"/>
</dbReference>
<keyword evidence="1 2" id="KW-0238">DNA-binding</keyword>
<comment type="caution">
    <text evidence="4">The sequence shown here is derived from an EMBL/GenBank/DDBJ whole genome shotgun (WGS) entry which is preliminary data.</text>
</comment>
<dbReference type="EMBL" id="PEVJ01000009">
    <property type="protein sequence ID" value="PIU98641.1"/>
    <property type="molecule type" value="Genomic_DNA"/>
</dbReference>
<protein>
    <recommendedName>
        <fullName evidence="2 3">Single-stranded DNA-binding protein</fullName>
        <shortName evidence="2">SSB</shortName>
    </recommendedName>
</protein>
<dbReference type="NCBIfam" id="TIGR00621">
    <property type="entry name" value="ssb"/>
    <property type="match status" value="1"/>
</dbReference>
<proteinExistence type="inferred from homology"/>
<gene>
    <name evidence="4" type="ORF">COS61_00275</name>
</gene>
<evidence type="ECO:0000256" key="3">
    <source>
        <dbReference type="PIRNR" id="PIRNR002070"/>
    </source>
</evidence>
<accession>A0A2M7B689</accession>
<sequence length="144" mass="16397">MNLNKVFVLGRLTADPQVKTTSTGQQVANFGVATNRIWNDKSGNRQQEVEYHNIVVWGRQAEIVGQFLLKGSLILIEGRIRTRTWQNQQGQSQKTTEIIGERIQLGPRPTSIEKEFTKKPPEAVKQELPEIDIEEEVKAEDLPF</sequence>
<dbReference type="GO" id="GO:0009295">
    <property type="term" value="C:nucleoid"/>
    <property type="evidence" value="ECO:0007669"/>
    <property type="project" value="TreeGrafter"/>
</dbReference>
<dbReference type="GO" id="GO:0003697">
    <property type="term" value="F:single-stranded DNA binding"/>
    <property type="evidence" value="ECO:0007669"/>
    <property type="project" value="UniProtKB-UniRule"/>
</dbReference>